<feature type="transmembrane region" description="Helical" evidence="1">
    <location>
        <begin position="87"/>
        <end position="106"/>
    </location>
</feature>
<sequence length="186" mass="20927">MKLMKLLSFMQRVSTGKVVLAFIIPAIIVYFIMLLYTIPQVSAYAPGINLFDLSPTGYSFEYAIKLLDTLGSDGRELYLYRQLPLDFIYPGLFAGSCSLLLSWLFLTTQKMNSKLFYFCYIPVAAGLFDYFENIFIVSILTSYPNVSEVSISLASAMTIVKSVLTTAFFVLLIIGVILNLKKKLLQ</sequence>
<evidence type="ECO:0000313" key="2">
    <source>
        <dbReference type="EMBL" id="SVA47898.1"/>
    </source>
</evidence>
<name>A0A381W7D1_9ZZZZ</name>
<protein>
    <submittedName>
        <fullName evidence="2">Uncharacterized protein</fullName>
    </submittedName>
</protein>
<accession>A0A381W7D1</accession>
<keyword evidence="1" id="KW-0472">Membrane</keyword>
<keyword evidence="1" id="KW-1133">Transmembrane helix</keyword>
<organism evidence="2">
    <name type="scientific">marine metagenome</name>
    <dbReference type="NCBI Taxonomy" id="408172"/>
    <lineage>
        <taxon>unclassified sequences</taxon>
        <taxon>metagenomes</taxon>
        <taxon>ecological metagenomes</taxon>
    </lineage>
</organism>
<evidence type="ECO:0000256" key="1">
    <source>
        <dbReference type="SAM" id="Phobius"/>
    </source>
</evidence>
<dbReference type="AlphaFoldDB" id="A0A381W7D1"/>
<feature type="transmembrane region" description="Helical" evidence="1">
    <location>
        <begin position="115"/>
        <end position="139"/>
    </location>
</feature>
<feature type="transmembrane region" description="Helical" evidence="1">
    <location>
        <begin position="20"/>
        <end position="38"/>
    </location>
</feature>
<proteinExistence type="predicted"/>
<feature type="transmembrane region" description="Helical" evidence="1">
    <location>
        <begin position="159"/>
        <end position="180"/>
    </location>
</feature>
<reference evidence="2" key="1">
    <citation type="submission" date="2018-05" db="EMBL/GenBank/DDBJ databases">
        <authorList>
            <person name="Lanie J.A."/>
            <person name="Ng W.-L."/>
            <person name="Kazmierczak K.M."/>
            <person name="Andrzejewski T.M."/>
            <person name="Davidsen T.M."/>
            <person name="Wayne K.J."/>
            <person name="Tettelin H."/>
            <person name="Glass J.I."/>
            <person name="Rusch D."/>
            <person name="Podicherti R."/>
            <person name="Tsui H.-C.T."/>
            <person name="Winkler M.E."/>
        </authorList>
    </citation>
    <scope>NUCLEOTIDE SEQUENCE</scope>
</reference>
<dbReference type="EMBL" id="UINC01010796">
    <property type="protein sequence ID" value="SVA47898.1"/>
    <property type="molecule type" value="Genomic_DNA"/>
</dbReference>
<gene>
    <name evidence="2" type="ORF">METZ01_LOCUS100752</name>
</gene>
<keyword evidence="1" id="KW-0812">Transmembrane</keyword>